<dbReference type="InterPro" id="IPR015720">
    <property type="entry name" value="Emp24-like"/>
</dbReference>
<feature type="signal peptide" evidence="10">
    <location>
        <begin position="1"/>
        <end position="23"/>
    </location>
</feature>
<evidence type="ECO:0000256" key="10">
    <source>
        <dbReference type="SAM" id="SignalP"/>
    </source>
</evidence>
<dbReference type="SMART" id="SM01190">
    <property type="entry name" value="EMP24_GP25L"/>
    <property type="match status" value="1"/>
</dbReference>
<keyword evidence="4 10" id="KW-0732">Signal</keyword>
<dbReference type="PANTHER" id="PTHR22811">
    <property type="entry name" value="TRANSMEMBRANE EMP24 DOMAIN-CONTAINING PROTEIN"/>
    <property type="match status" value="1"/>
</dbReference>
<evidence type="ECO:0000256" key="2">
    <source>
        <dbReference type="ARBA" id="ARBA00007104"/>
    </source>
</evidence>
<dbReference type="RefSeq" id="XP_064854283.1">
    <property type="nucleotide sequence ID" value="XM_064998211.1"/>
</dbReference>
<evidence type="ECO:0000313" key="12">
    <source>
        <dbReference type="EMBL" id="GMM37287.1"/>
    </source>
</evidence>
<comment type="subcellular location">
    <subcellularLocation>
        <location evidence="7">Endomembrane system</location>
        <topology evidence="7">Single-pass membrane protein</topology>
    </subcellularLocation>
    <subcellularLocation>
        <location evidence="1 8">Membrane</location>
        <topology evidence="1 8">Single-pass type I membrane protein</topology>
    </subcellularLocation>
</comment>
<keyword evidence="6 9" id="KW-0472">Membrane</keyword>
<reference evidence="12 13" key="1">
    <citation type="journal article" date="2023" name="Elife">
        <title>Identification of key yeast species and microbe-microbe interactions impacting larval growth of Drosophila in the wild.</title>
        <authorList>
            <person name="Mure A."/>
            <person name="Sugiura Y."/>
            <person name="Maeda R."/>
            <person name="Honda K."/>
            <person name="Sakurai N."/>
            <person name="Takahashi Y."/>
            <person name="Watada M."/>
            <person name="Katoh T."/>
            <person name="Gotoh A."/>
            <person name="Gotoh Y."/>
            <person name="Taniguchi I."/>
            <person name="Nakamura K."/>
            <person name="Hayashi T."/>
            <person name="Katayama T."/>
            <person name="Uemura T."/>
            <person name="Hattori Y."/>
        </authorList>
    </citation>
    <scope>NUCLEOTIDE SEQUENCE [LARGE SCALE GENOMIC DNA]</scope>
    <source>
        <strain evidence="12 13">SC-9</strain>
    </source>
</reference>
<dbReference type="GO" id="GO:0016020">
    <property type="term" value="C:membrane"/>
    <property type="evidence" value="ECO:0007669"/>
    <property type="project" value="UniProtKB-SubCell"/>
</dbReference>
<evidence type="ECO:0000256" key="4">
    <source>
        <dbReference type="ARBA" id="ARBA00022729"/>
    </source>
</evidence>
<feature type="chain" id="PRO_5043887682" evidence="10">
    <location>
        <begin position="24"/>
        <end position="214"/>
    </location>
</feature>
<organism evidence="12 13">
    <name type="scientific">Saccharomycopsis crataegensis</name>
    <dbReference type="NCBI Taxonomy" id="43959"/>
    <lineage>
        <taxon>Eukaryota</taxon>
        <taxon>Fungi</taxon>
        <taxon>Dikarya</taxon>
        <taxon>Ascomycota</taxon>
        <taxon>Saccharomycotina</taxon>
        <taxon>Saccharomycetes</taxon>
        <taxon>Saccharomycopsidaceae</taxon>
        <taxon>Saccharomycopsis</taxon>
    </lineage>
</organism>
<keyword evidence="13" id="KW-1185">Reference proteome</keyword>
<feature type="domain" description="GOLD" evidence="11">
    <location>
        <begin position="38"/>
        <end position="121"/>
    </location>
</feature>
<evidence type="ECO:0000256" key="5">
    <source>
        <dbReference type="ARBA" id="ARBA00022989"/>
    </source>
</evidence>
<gene>
    <name evidence="12" type="ORF">DASC09_046120</name>
</gene>
<keyword evidence="5 9" id="KW-1133">Transmembrane helix</keyword>
<dbReference type="InterPro" id="IPR036598">
    <property type="entry name" value="GOLD_dom_sf"/>
</dbReference>
<evidence type="ECO:0000256" key="9">
    <source>
        <dbReference type="SAM" id="Phobius"/>
    </source>
</evidence>
<dbReference type="Pfam" id="PF01105">
    <property type="entry name" value="EMP24_GP25L"/>
    <property type="match status" value="1"/>
</dbReference>
<dbReference type="InterPro" id="IPR009038">
    <property type="entry name" value="GOLD_dom"/>
</dbReference>
<proteinExistence type="inferred from homology"/>
<evidence type="ECO:0000313" key="13">
    <source>
        <dbReference type="Proteomes" id="UP001360560"/>
    </source>
</evidence>
<dbReference type="PROSITE" id="PS50866">
    <property type="entry name" value="GOLD"/>
    <property type="match status" value="1"/>
</dbReference>
<dbReference type="EMBL" id="BTFZ01000011">
    <property type="protein sequence ID" value="GMM37287.1"/>
    <property type="molecule type" value="Genomic_DNA"/>
</dbReference>
<protein>
    <submittedName>
        <fullName evidence="12">Erp2 protein</fullName>
    </submittedName>
</protein>
<evidence type="ECO:0000256" key="1">
    <source>
        <dbReference type="ARBA" id="ARBA00004479"/>
    </source>
</evidence>
<dbReference type="SUPFAM" id="SSF101576">
    <property type="entry name" value="Supernatant protein factor (SPF), C-terminal domain"/>
    <property type="match status" value="1"/>
</dbReference>
<dbReference type="AlphaFoldDB" id="A0AAV5QQZ2"/>
<comment type="similarity">
    <text evidence="2 8">Belongs to the EMP24/GP25L family.</text>
</comment>
<accession>A0AAV5QQZ2</accession>
<dbReference type="GO" id="GO:0006888">
    <property type="term" value="P:endoplasmic reticulum to Golgi vesicle-mediated transport"/>
    <property type="evidence" value="ECO:0007669"/>
    <property type="project" value="UniProtKB-ARBA"/>
</dbReference>
<comment type="caution">
    <text evidence="12">The sequence shown here is derived from an EMBL/GenBank/DDBJ whole genome shotgun (WGS) entry which is preliminary data.</text>
</comment>
<dbReference type="GO" id="GO:0005737">
    <property type="term" value="C:cytoplasm"/>
    <property type="evidence" value="ECO:0007669"/>
    <property type="project" value="GOC"/>
</dbReference>
<dbReference type="GeneID" id="90075262"/>
<sequence length="214" mass="24391">MATSVFSLLIAVFMACYVQQAAAVTYTSMSINVPAFAKECLYYRMDSEEDSVLVNFQVLTGGNFEIDFEITAPNGDKVITANDKRYADYLVRSFGLGEYSFCFSNRVSTVTPKKVEFSIELERDVDYYNQQETTKNKDEIMSEHAISEISRNYDQMRKMLDYLRAREWRNMSTVKSTESRVYWLGLLSSLAMIGLGVAQATLVQFMFSGPRSLV</sequence>
<evidence type="ECO:0000256" key="3">
    <source>
        <dbReference type="ARBA" id="ARBA00022692"/>
    </source>
</evidence>
<evidence type="ECO:0000256" key="7">
    <source>
        <dbReference type="ARBA" id="ARBA00037847"/>
    </source>
</evidence>
<feature type="transmembrane region" description="Helical" evidence="9">
    <location>
        <begin position="181"/>
        <end position="207"/>
    </location>
</feature>
<evidence type="ECO:0000256" key="6">
    <source>
        <dbReference type="ARBA" id="ARBA00023136"/>
    </source>
</evidence>
<evidence type="ECO:0000259" key="11">
    <source>
        <dbReference type="PROSITE" id="PS50866"/>
    </source>
</evidence>
<keyword evidence="3 8" id="KW-0812">Transmembrane</keyword>
<name>A0AAV5QQZ2_9ASCO</name>
<evidence type="ECO:0000256" key="8">
    <source>
        <dbReference type="RuleBase" id="RU003827"/>
    </source>
</evidence>
<dbReference type="GO" id="GO:0012505">
    <property type="term" value="C:endomembrane system"/>
    <property type="evidence" value="ECO:0007669"/>
    <property type="project" value="UniProtKB-SubCell"/>
</dbReference>
<dbReference type="Proteomes" id="UP001360560">
    <property type="component" value="Unassembled WGS sequence"/>
</dbReference>